<keyword evidence="7 9" id="KW-1133">Transmembrane helix</keyword>
<gene>
    <name evidence="13" type="ORF">KAJ83_00180</name>
</gene>
<dbReference type="PANTHER" id="PTHR30386">
    <property type="entry name" value="MEMBRANE FUSION SUBUNIT OF EMRAB-TOLC MULTIDRUG EFFLUX PUMP"/>
    <property type="match status" value="1"/>
</dbReference>
<comment type="subcellular location">
    <subcellularLocation>
        <location evidence="1 9">Cell inner membrane</location>
        <topology evidence="1 9">Single-pass membrane protein</topology>
    </subcellularLocation>
</comment>
<organism evidence="13 14">
    <name type="scientific">Marivibrio halodurans</name>
    <dbReference type="NCBI Taxonomy" id="2039722"/>
    <lineage>
        <taxon>Bacteria</taxon>
        <taxon>Pseudomonadati</taxon>
        <taxon>Pseudomonadota</taxon>
        <taxon>Alphaproteobacteria</taxon>
        <taxon>Rhodospirillales</taxon>
        <taxon>Rhodospirillaceae</taxon>
        <taxon>Marivibrio</taxon>
    </lineage>
</organism>
<evidence type="ECO:0000256" key="6">
    <source>
        <dbReference type="ARBA" id="ARBA00022692"/>
    </source>
</evidence>
<evidence type="ECO:0000256" key="7">
    <source>
        <dbReference type="ARBA" id="ARBA00022989"/>
    </source>
</evidence>
<dbReference type="PRINTS" id="PR01490">
    <property type="entry name" value="RTXTOXIND"/>
</dbReference>
<feature type="coiled-coil region" evidence="10">
    <location>
        <begin position="226"/>
        <end position="282"/>
    </location>
</feature>
<evidence type="ECO:0000256" key="5">
    <source>
        <dbReference type="ARBA" id="ARBA00022519"/>
    </source>
</evidence>
<evidence type="ECO:0000256" key="3">
    <source>
        <dbReference type="ARBA" id="ARBA00022448"/>
    </source>
</evidence>
<keyword evidence="14" id="KW-1185">Reference proteome</keyword>
<evidence type="ECO:0000256" key="10">
    <source>
        <dbReference type="SAM" id="Coils"/>
    </source>
</evidence>
<dbReference type="PANTHER" id="PTHR30386:SF26">
    <property type="entry name" value="TRANSPORT PROTEIN COMB"/>
    <property type="match status" value="1"/>
</dbReference>
<dbReference type="Gene3D" id="2.40.30.170">
    <property type="match status" value="1"/>
</dbReference>
<dbReference type="InterPro" id="IPR006144">
    <property type="entry name" value="Secretion_HlyD_CS"/>
</dbReference>
<sequence>MATLDDIVARYPAPRFQPLAWLLMGLLVATGLWAWQAKLDTVAVAQGTVVPQGEIKVVQHLEGGVVQAIFVREGTVVEAGQPLLQLDLSTSATNTEELEVRLDGLVLKRARLESEAAGEPLSFPEDVAVRRPVLSAAERRTHESRLDNLEGKVRVLEQQAEQRALEINELNVRRRSVSNDLSLARERYDLSQPLLASKLVTRIELNEIARDVQRLEGELASIDAGLPRARAALEEVEEKLASARQEFRTDASGQLSEVELEIRRQEKLLDRARSEAGRMEIASPIDGVVKTLVHNTVGGVVRPGEPIMEIVPTQDRLVVDARIDPIDIGHIAEGMPATVKITTYDFVRYGGLEGTVTAVGADIEQDEQGKQFFKAEIETAHSYLERDGLTYPIHPGMQATVDIHLGDKTVLDFLIQPVLKMRYEAFRER</sequence>
<comment type="similarity">
    <text evidence="2 9">Belongs to the membrane fusion protein (MFP) (TC 8.A.1) family.</text>
</comment>
<evidence type="ECO:0000256" key="8">
    <source>
        <dbReference type="ARBA" id="ARBA00023136"/>
    </source>
</evidence>
<dbReference type="EMBL" id="JAGMWN010000001">
    <property type="protein sequence ID" value="MBP5855410.1"/>
    <property type="molecule type" value="Genomic_DNA"/>
</dbReference>
<dbReference type="GO" id="GO:0005886">
    <property type="term" value="C:plasma membrane"/>
    <property type="evidence" value="ECO:0007669"/>
    <property type="project" value="UniProtKB-SubCell"/>
</dbReference>
<keyword evidence="3 9" id="KW-0813">Transport</keyword>
<dbReference type="InterPro" id="IPR050739">
    <property type="entry name" value="MFP"/>
</dbReference>
<dbReference type="PROSITE" id="PS00543">
    <property type="entry name" value="HLYD_FAMILY"/>
    <property type="match status" value="1"/>
</dbReference>
<dbReference type="Pfam" id="PF25994">
    <property type="entry name" value="HH_AprE"/>
    <property type="match status" value="1"/>
</dbReference>
<dbReference type="InterPro" id="IPR010129">
    <property type="entry name" value="T1SS_HlyD"/>
</dbReference>
<dbReference type="Pfam" id="PF26002">
    <property type="entry name" value="Beta-barrel_AprE"/>
    <property type="match status" value="1"/>
</dbReference>
<proteinExistence type="inferred from homology"/>
<evidence type="ECO:0000256" key="2">
    <source>
        <dbReference type="ARBA" id="ARBA00009477"/>
    </source>
</evidence>
<reference evidence="13" key="1">
    <citation type="submission" date="2021-04" db="EMBL/GenBank/DDBJ databases">
        <authorList>
            <person name="Zhang D.-C."/>
        </authorList>
    </citation>
    <scope>NUCLEOTIDE SEQUENCE</scope>
    <source>
        <strain evidence="13">CGMCC 1.15697</strain>
    </source>
</reference>
<protein>
    <recommendedName>
        <fullName evidence="9">Membrane fusion protein (MFP) family protein</fullName>
    </recommendedName>
</protein>
<dbReference type="GO" id="GO:0009306">
    <property type="term" value="P:protein secretion"/>
    <property type="evidence" value="ECO:0007669"/>
    <property type="project" value="InterPro"/>
</dbReference>
<dbReference type="NCBIfam" id="TIGR01843">
    <property type="entry name" value="type_I_hlyD"/>
    <property type="match status" value="1"/>
</dbReference>
<keyword evidence="4 9" id="KW-1003">Cell membrane</keyword>
<feature type="coiled-coil region" evidence="10">
    <location>
        <begin position="139"/>
        <end position="173"/>
    </location>
</feature>
<comment type="caution">
    <text evidence="13">The sequence shown here is derived from an EMBL/GenBank/DDBJ whole genome shotgun (WGS) entry which is preliminary data.</text>
</comment>
<accession>A0A8J7RVP5</accession>
<dbReference type="RefSeq" id="WP_210680003.1">
    <property type="nucleotide sequence ID" value="NZ_JAGMWN010000001.1"/>
</dbReference>
<name>A0A8J7RVP5_9PROT</name>
<evidence type="ECO:0000313" key="14">
    <source>
        <dbReference type="Proteomes" id="UP000672602"/>
    </source>
</evidence>
<feature type="domain" description="AprE-like beta-barrel" evidence="12">
    <location>
        <begin position="317"/>
        <end position="405"/>
    </location>
</feature>
<evidence type="ECO:0000256" key="1">
    <source>
        <dbReference type="ARBA" id="ARBA00004377"/>
    </source>
</evidence>
<keyword evidence="10" id="KW-0175">Coiled coil</keyword>
<dbReference type="InterPro" id="IPR058781">
    <property type="entry name" value="HH_AprE-like"/>
</dbReference>
<evidence type="ECO:0000256" key="9">
    <source>
        <dbReference type="RuleBase" id="RU365093"/>
    </source>
</evidence>
<keyword evidence="6 9" id="KW-0812">Transmembrane</keyword>
<evidence type="ECO:0000259" key="11">
    <source>
        <dbReference type="Pfam" id="PF25994"/>
    </source>
</evidence>
<keyword evidence="8 9" id="KW-0472">Membrane</keyword>
<feature type="transmembrane region" description="Helical" evidence="9">
    <location>
        <begin position="19"/>
        <end position="36"/>
    </location>
</feature>
<dbReference type="InterPro" id="IPR058982">
    <property type="entry name" value="Beta-barrel_AprE"/>
</dbReference>
<dbReference type="Proteomes" id="UP000672602">
    <property type="component" value="Unassembled WGS sequence"/>
</dbReference>
<dbReference type="AlphaFoldDB" id="A0A8J7RVP5"/>
<evidence type="ECO:0000256" key="4">
    <source>
        <dbReference type="ARBA" id="ARBA00022475"/>
    </source>
</evidence>
<evidence type="ECO:0000259" key="12">
    <source>
        <dbReference type="Pfam" id="PF26002"/>
    </source>
</evidence>
<keyword evidence="5 9" id="KW-0997">Cell inner membrane</keyword>
<evidence type="ECO:0000313" key="13">
    <source>
        <dbReference type="EMBL" id="MBP5855410.1"/>
    </source>
</evidence>
<feature type="domain" description="AprE-like long alpha-helical hairpin" evidence="11">
    <location>
        <begin position="93"/>
        <end position="273"/>
    </location>
</feature>